<keyword evidence="2" id="KW-1185">Reference proteome</keyword>
<proteinExistence type="predicted"/>
<name>A0A9E6UQK3_9HYPH</name>
<dbReference type="KEGG" id="cmet:K6K41_05675"/>
<evidence type="ECO:0000313" key="1">
    <source>
        <dbReference type="EMBL" id="QZO01070.1"/>
    </source>
</evidence>
<dbReference type="EMBL" id="CP081869">
    <property type="protein sequence ID" value="QZO01070.1"/>
    <property type="molecule type" value="Genomic_DNA"/>
</dbReference>
<reference evidence="1" key="1">
    <citation type="submission" date="2021-08" db="EMBL/GenBank/DDBJ databases">
        <authorList>
            <person name="Zhang H."/>
            <person name="Xu M."/>
            <person name="Yu Z."/>
            <person name="Yang L."/>
            <person name="Cai Y."/>
        </authorList>
    </citation>
    <scope>NUCLEOTIDE SEQUENCE</scope>
    <source>
        <strain evidence="1">CHL1</strain>
    </source>
</reference>
<dbReference type="RefSeq" id="WP_261404296.1">
    <property type="nucleotide sequence ID" value="NZ_CP081869.1"/>
</dbReference>
<organism evidence="1 2">
    <name type="scientific">Chenggangzhangella methanolivorans</name>
    <dbReference type="NCBI Taxonomy" id="1437009"/>
    <lineage>
        <taxon>Bacteria</taxon>
        <taxon>Pseudomonadati</taxon>
        <taxon>Pseudomonadota</taxon>
        <taxon>Alphaproteobacteria</taxon>
        <taxon>Hyphomicrobiales</taxon>
        <taxon>Methylopilaceae</taxon>
        <taxon>Chenggangzhangella</taxon>
    </lineage>
</organism>
<evidence type="ECO:0000313" key="2">
    <source>
        <dbReference type="Proteomes" id="UP000825701"/>
    </source>
</evidence>
<gene>
    <name evidence="1" type="ORF">K6K41_05675</name>
</gene>
<dbReference type="AlphaFoldDB" id="A0A9E6UQK3"/>
<sequence>MILAADMEGWLIAFETGPKGNPLFWAVHIADQGAALAAVAAAAGVDVDTPVVSGPNPSSSIESFGPGPGEVAFVGDIGMPIT</sequence>
<protein>
    <submittedName>
        <fullName evidence="1">Uncharacterized protein</fullName>
    </submittedName>
</protein>
<dbReference type="Proteomes" id="UP000825701">
    <property type="component" value="Chromosome"/>
</dbReference>
<accession>A0A9E6UQK3</accession>